<dbReference type="AlphaFoldDB" id="A0A937XA55"/>
<feature type="non-terminal residue" evidence="1">
    <location>
        <position position="1"/>
    </location>
</feature>
<evidence type="ECO:0000313" key="2">
    <source>
        <dbReference type="Proteomes" id="UP000703893"/>
    </source>
</evidence>
<evidence type="ECO:0000313" key="1">
    <source>
        <dbReference type="EMBL" id="MBM3276391.1"/>
    </source>
</evidence>
<organism evidence="1 2">
    <name type="scientific">Candidatus Tanganyikabacteria bacterium</name>
    <dbReference type="NCBI Taxonomy" id="2961651"/>
    <lineage>
        <taxon>Bacteria</taxon>
        <taxon>Bacillati</taxon>
        <taxon>Candidatus Sericytochromatia</taxon>
        <taxon>Candidatus Tanganyikabacteria</taxon>
    </lineage>
</organism>
<comment type="caution">
    <text evidence="1">The sequence shown here is derived from an EMBL/GenBank/DDBJ whole genome shotgun (WGS) entry which is preliminary data.</text>
</comment>
<reference evidence="1 2" key="1">
    <citation type="submission" date="2019-03" db="EMBL/GenBank/DDBJ databases">
        <title>Lake Tanganyika Metagenome-Assembled Genomes (MAGs).</title>
        <authorList>
            <person name="Tran P."/>
        </authorList>
    </citation>
    <scope>NUCLEOTIDE SEQUENCE [LARGE SCALE GENOMIC DNA]</scope>
    <source>
        <strain evidence="1">K_DeepCast_65m_m2_236</strain>
    </source>
</reference>
<accession>A0A937XA55</accession>
<name>A0A937XA55_9BACT</name>
<dbReference type="Proteomes" id="UP000703893">
    <property type="component" value="Unassembled WGS sequence"/>
</dbReference>
<sequence length="132" mass="14406">SLELRGVPVNNAKKAIIREYLFANSQWYLSPVVGTQATMPIWGPLAAVALIQVHPTFSLLEDKISLADGVTSADAGALQQLPLMVGATGEFGLEAGWDRWVARLSYKYETLRPLSGDFQTFNSAGLSLGYRY</sequence>
<gene>
    <name evidence="1" type="ORF">FJZ00_14650</name>
</gene>
<protein>
    <submittedName>
        <fullName evidence="1">Uncharacterized protein</fullName>
    </submittedName>
</protein>
<dbReference type="EMBL" id="VGJX01001002">
    <property type="protein sequence ID" value="MBM3276391.1"/>
    <property type="molecule type" value="Genomic_DNA"/>
</dbReference>
<proteinExistence type="predicted"/>